<dbReference type="KEGG" id="vg:80402642"/>
<accession>A0A514K4F6</accession>
<proteinExistence type="predicted"/>
<reference evidence="1" key="1">
    <citation type="submission" date="2019-02" db="EMBL/GenBank/DDBJ databases">
        <title>Spindle-shaped viruses infect a marine ammonia-oxidizing thaumarchaeon.</title>
        <authorList>
            <person name="Kim J.-G."/>
            <person name="Kim S.-J."/>
            <person name="Rhee S.-K."/>
        </authorList>
    </citation>
    <scope>NUCLEOTIDE SEQUENCE [LARGE SCALE GENOMIC DNA]</scope>
    <source>
        <strain evidence="1">NSV2</strain>
    </source>
</reference>
<evidence type="ECO:0000313" key="1">
    <source>
        <dbReference type="EMBL" id="QDI74022.1"/>
    </source>
</evidence>
<sequence>MSYEDHLGNLDEVLAFNAATQKMRIEKMQEKTGMRGWTTGRSVEHVLNEITEQNRKIQNLYSDYLQNIYQTQTKNFIKEKMSRHFIHTANFAFFGWCKTQ</sequence>
<dbReference type="EMBL" id="MK570055">
    <property type="protein sequence ID" value="QDI74022.1"/>
    <property type="molecule type" value="Genomic_DNA"/>
</dbReference>
<name>A0A514K4F6_9VIRU</name>
<organism evidence="1">
    <name type="scientific">Nitrosopumilus spindle-shaped virus 1</name>
    <dbReference type="NCBI Taxonomy" id="2848002"/>
    <lineage>
        <taxon>Viruses</taxon>
        <taxon>Viruses incertae sedis</taxon>
        <taxon>Thaspiviridae</taxon>
        <taxon>Nitmarvirus</taxon>
        <taxon>Nitmarvirus maris</taxon>
        <taxon>Nitmarvirus NSV1</taxon>
    </lineage>
</organism>
<protein>
    <submittedName>
        <fullName evidence="1">Uncharacterized protein</fullName>
    </submittedName>
</protein>